<sequence length="455" mass="48932">MLAATYSSIRLPSRHAGTAGLGKSTVLALLAHNPSHIYFSGRSHASAKALIDAAASSSSSPTPPPLTFVPLDQTSLPSIRAAIKEHFTHTRLDILINNAGIMAGAPGLSADGYEIQFATNHLGHAMVVRELLPVLLRTAGGSGSSSSDGGGGDDAPADVRIINLTSVGYQAHPRDGISFETLGTTQNEPPVLGQWIRYGKLANILFTRELARRHPSITTLAIHPGVVDTGLVTNQSRLNRLFVYLPQTIMGSSVLTPEQGCWNQVWAAAAAKKTDLVNGGLYMPVGHLADDKLDKVATDGELAGRLWRWTEDVLDRVESEYISGPWSGGQASQFPGSGAGGPAGAGLISIAGPGRSMSRFRNWHQERYTGRRDKIAQYHFAIDRTLDVPPGVSPRPPIQCHLTPPRRRRATPSSLPIIGISPLQESQQIIPHLSDVQWTTYQTLDRFRRSTPASR</sequence>
<proteinExistence type="inferred from homology"/>
<dbReference type="AlphaFoldDB" id="A0AAJ0DLF6"/>
<dbReference type="EMBL" id="MPDP01000035">
    <property type="protein sequence ID" value="KAK1491391.1"/>
    <property type="molecule type" value="Genomic_DNA"/>
</dbReference>
<dbReference type="Proteomes" id="UP001239213">
    <property type="component" value="Unassembled WGS sequence"/>
</dbReference>
<dbReference type="Gene3D" id="3.40.50.720">
    <property type="entry name" value="NAD(P)-binding Rossmann-like Domain"/>
    <property type="match status" value="1"/>
</dbReference>
<reference evidence="3" key="1">
    <citation type="submission" date="2016-11" db="EMBL/GenBank/DDBJ databases">
        <title>The genome sequence of Colletotrichum cuscutae.</title>
        <authorList>
            <person name="Baroncelli R."/>
        </authorList>
    </citation>
    <scope>NUCLEOTIDE SEQUENCE</scope>
    <source>
        <strain evidence="3">IMI 304802</strain>
    </source>
</reference>
<keyword evidence="2" id="KW-0560">Oxidoreductase</keyword>
<evidence type="ECO:0000313" key="4">
    <source>
        <dbReference type="Proteomes" id="UP001239213"/>
    </source>
</evidence>
<evidence type="ECO:0000256" key="2">
    <source>
        <dbReference type="ARBA" id="ARBA00023002"/>
    </source>
</evidence>
<dbReference type="GO" id="GO:0016491">
    <property type="term" value="F:oxidoreductase activity"/>
    <property type="evidence" value="ECO:0007669"/>
    <property type="project" value="UniProtKB-KW"/>
</dbReference>
<comment type="similarity">
    <text evidence="1">Belongs to the short-chain dehydrogenases/reductases (SDR) family.</text>
</comment>
<evidence type="ECO:0000313" key="3">
    <source>
        <dbReference type="EMBL" id="KAK1491391.1"/>
    </source>
</evidence>
<dbReference type="SUPFAM" id="SSF51735">
    <property type="entry name" value="NAD(P)-binding Rossmann-fold domains"/>
    <property type="match status" value="1"/>
</dbReference>
<keyword evidence="4" id="KW-1185">Reference proteome</keyword>
<evidence type="ECO:0000256" key="1">
    <source>
        <dbReference type="ARBA" id="ARBA00006484"/>
    </source>
</evidence>
<organism evidence="3 4">
    <name type="scientific">Colletotrichum cuscutae</name>
    <dbReference type="NCBI Taxonomy" id="1209917"/>
    <lineage>
        <taxon>Eukaryota</taxon>
        <taxon>Fungi</taxon>
        <taxon>Dikarya</taxon>
        <taxon>Ascomycota</taxon>
        <taxon>Pezizomycotina</taxon>
        <taxon>Sordariomycetes</taxon>
        <taxon>Hypocreomycetidae</taxon>
        <taxon>Glomerellales</taxon>
        <taxon>Glomerellaceae</taxon>
        <taxon>Colletotrichum</taxon>
        <taxon>Colletotrichum acutatum species complex</taxon>
    </lineage>
</organism>
<dbReference type="InterPro" id="IPR036291">
    <property type="entry name" value="NAD(P)-bd_dom_sf"/>
</dbReference>
<name>A0AAJ0DLF6_9PEZI</name>
<dbReference type="InterPro" id="IPR002347">
    <property type="entry name" value="SDR_fam"/>
</dbReference>
<dbReference type="PANTHER" id="PTHR24320:SF154">
    <property type="entry name" value="OXIDOREDUCTASE, SHORT-CHAIN DEHYDROGENASE_REDUCTASE FAMILY (AFU_ORTHOLOGUE AFUA_2G04560)"/>
    <property type="match status" value="1"/>
</dbReference>
<comment type="caution">
    <text evidence="3">The sequence shown here is derived from an EMBL/GenBank/DDBJ whole genome shotgun (WGS) entry which is preliminary data.</text>
</comment>
<protein>
    <submittedName>
        <fullName evidence="3">Short-chain dehydrogenase/reductase family Oxidoreductase</fullName>
    </submittedName>
</protein>
<gene>
    <name evidence="3" type="ORF">CCUS01_03176</name>
</gene>
<dbReference type="Pfam" id="PF00106">
    <property type="entry name" value="adh_short"/>
    <property type="match status" value="1"/>
</dbReference>
<accession>A0AAJ0DLF6</accession>
<dbReference type="PANTHER" id="PTHR24320">
    <property type="entry name" value="RETINOL DEHYDROGENASE"/>
    <property type="match status" value="1"/>
</dbReference>